<accession>A0A379TDX6</accession>
<proteinExistence type="predicted"/>
<dbReference type="AlphaFoldDB" id="A0A379TDX6"/>
<dbReference type="Proteomes" id="UP000254741">
    <property type="component" value="Unassembled WGS sequence"/>
</dbReference>
<protein>
    <submittedName>
        <fullName evidence="1">Uncharacterized protein</fullName>
    </submittedName>
</protein>
<evidence type="ECO:0000313" key="1">
    <source>
        <dbReference type="EMBL" id="SUG48822.1"/>
    </source>
</evidence>
<organism evidence="1 2">
    <name type="scientific">Salmonella enterica subsp. arizonae</name>
    <dbReference type="NCBI Taxonomy" id="59203"/>
    <lineage>
        <taxon>Bacteria</taxon>
        <taxon>Pseudomonadati</taxon>
        <taxon>Pseudomonadota</taxon>
        <taxon>Gammaproteobacteria</taxon>
        <taxon>Enterobacterales</taxon>
        <taxon>Enterobacteriaceae</taxon>
        <taxon>Salmonella</taxon>
    </lineage>
</organism>
<reference evidence="1 2" key="1">
    <citation type="submission" date="2018-06" db="EMBL/GenBank/DDBJ databases">
        <authorList>
            <consortium name="Pathogen Informatics"/>
            <person name="Doyle S."/>
        </authorList>
    </citation>
    <scope>NUCLEOTIDE SEQUENCE [LARGE SCALE GENOMIC DNA]</scope>
    <source>
        <strain evidence="1 2">NCTC8297</strain>
    </source>
</reference>
<name>A0A379TDX6_SALER</name>
<evidence type="ECO:0000313" key="2">
    <source>
        <dbReference type="Proteomes" id="UP000254741"/>
    </source>
</evidence>
<dbReference type="EMBL" id="UGXG01000002">
    <property type="protein sequence ID" value="SUG48822.1"/>
    <property type="molecule type" value="Genomic_DNA"/>
</dbReference>
<gene>
    <name evidence="1" type="ORF">NCTC8297_04133</name>
</gene>
<sequence>MTPKANANGVEVAGFCDDRDSAAASGGGLLIDFFNQPAFNELTRNFRYTGGSKLALLGNLYARDRTVLVKSGGKRPRC</sequence>